<dbReference type="Proteomes" id="UP000059680">
    <property type="component" value="Chromosome 5"/>
</dbReference>
<reference evidence="1 2" key="2">
    <citation type="journal article" date="2013" name="Plant Cell Physiol.">
        <title>Rice Annotation Project Database (RAP-DB): an integrative and interactive database for rice genomics.</title>
        <authorList>
            <person name="Sakai H."/>
            <person name="Lee S.S."/>
            <person name="Tanaka T."/>
            <person name="Numa H."/>
            <person name="Kim J."/>
            <person name="Kawahara Y."/>
            <person name="Wakimoto H."/>
            <person name="Yang C.C."/>
            <person name="Iwamoto M."/>
            <person name="Abe T."/>
            <person name="Yamada Y."/>
            <person name="Muto A."/>
            <person name="Inokuchi H."/>
            <person name="Ikemura T."/>
            <person name="Matsumoto T."/>
            <person name="Sasaki T."/>
            <person name="Itoh T."/>
        </authorList>
    </citation>
    <scope>NUCLEOTIDE SEQUENCE [LARGE SCALE GENOMIC DNA]</scope>
    <source>
        <strain evidence="2">cv. Nipponbare</strain>
    </source>
</reference>
<reference evidence="1 2" key="3">
    <citation type="journal article" date="2013" name="Rice">
        <title>Improvement of the Oryza sativa Nipponbare reference genome using next generation sequence and optical map data.</title>
        <authorList>
            <person name="Kawahara Y."/>
            <person name="de la Bastide M."/>
            <person name="Hamilton J.P."/>
            <person name="Kanamori H."/>
            <person name="McCombie W.R."/>
            <person name="Ouyang S."/>
            <person name="Schwartz D.C."/>
            <person name="Tanaka T."/>
            <person name="Wu J."/>
            <person name="Zhou S."/>
            <person name="Childs K.L."/>
            <person name="Davidson R.M."/>
            <person name="Lin H."/>
            <person name="Quesada-Ocampo L."/>
            <person name="Vaillancourt B."/>
            <person name="Sakai H."/>
            <person name="Lee S.S."/>
            <person name="Kim J."/>
            <person name="Numa H."/>
            <person name="Itoh T."/>
            <person name="Buell C.R."/>
            <person name="Matsumoto T."/>
        </authorList>
    </citation>
    <scope>NUCLEOTIDE SEQUENCE [LARGE SCALE GENOMIC DNA]</scope>
    <source>
        <strain evidence="2">cv. Nipponbare</strain>
    </source>
</reference>
<evidence type="ECO:0000313" key="1">
    <source>
        <dbReference type="EMBL" id="BAS92247.1"/>
    </source>
</evidence>
<proteinExistence type="predicted"/>
<organism evidence="1 2">
    <name type="scientific">Oryza sativa subsp. japonica</name>
    <name type="common">Rice</name>
    <dbReference type="NCBI Taxonomy" id="39947"/>
    <lineage>
        <taxon>Eukaryota</taxon>
        <taxon>Viridiplantae</taxon>
        <taxon>Streptophyta</taxon>
        <taxon>Embryophyta</taxon>
        <taxon>Tracheophyta</taxon>
        <taxon>Spermatophyta</taxon>
        <taxon>Magnoliopsida</taxon>
        <taxon>Liliopsida</taxon>
        <taxon>Poales</taxon>
        <taxon>Poaceae</taxon>
        <taxon>BOP clade</taxon>
        <taxon>Oryzoideae</taxon>
        <taxon>Oryzeae</taxon>
        <taxon>Oryzinae</taxon>
        <taxon>Oryza</taxon>
        <taxon>Oryza sativa</taxon>
    </lineage>
</organism>
<sequence length="168" mass="17907">MSSDGDVPRWWRSGGAARRLTLIRPRSRIPTRWQPGGGRGIADDPTAARWRGIRWRTVLGGDWWWWLRGGGRGEIGGDANRGGREGIVRNGVVEPVVEAEIVGGADDAEGGEGSGRGCEGIGEAGVSVPEVQFGGGGRRQCPWRWRFGFGGGVGATARRKMGEGGGER</sequence>
<accession>A0A0P0WHV6</accession>
<dbReference type="AlphaFoldDB" id="A0A0P0WHV6"/>
<dbReference type="PaxDb" id="39947-A0A0P0WHV6"/>
<dbReference type="EMBL" id="AP014961">
    <property type="protein sequence ID" value="BAS92247.1"/>
    <property type="molecule type" value="Genomic_DNA"/>
</dbReference>
<reference evidence="2" key="1">
    <citation type="journal article" date="2005" name="Nature">
        <title>The map-based sequence of the rice genome.</title>
        <authorList>
            <consortium name="International rice genome sequencing project (IRGSP)"/>
            <person name="Matsumoto T."/>
            <person name="Wu J."/>
            <person name="Kanamori H."/>
            <person name="Katayose Y."/>
            <person name="Fujisawa M."/>
            <person name="Namiki N."/>
            <person name="Mizuno H."/>
            <person name="Yamamoto K."/>
            <person name="Antonio B.A."/>
            <person name="Baba T."/>
            <person name="Sakata K."/>
            <person name="Nagamura Y."/>
            <person name="Aoki H."/>
            <person name="Arikawa K."/>
            <person name="Arita K."/>
            <person name="Bito T."/>
            <person name="Chiden Y."/>
            <person name="Fujitsuka N."/>
            <person name="Fukunaka R."/>
            <person name="Hamada M."/>
            <person name="Harada C."/>
            <person name="Hayashi A."/>
            <person name="Hijishita S."/>
            <person name="Honda M."/>
            <person name="Hosokawa S."/>
            <person name="Ichikawa Y."/>
            <person name="Idonuma A."/>
            <person name="Iijima M."/>
            <person name="Ikeda M."/>
            <person name="Ikeno M."/>
            <person name="Ito K."/>
            <person name="Ito S."/>
            <person name="Ito T."/>
            <person name="Ito Y."/>
            <person name="Ito Y."/>
            <person name="Iwabuchi A."/>
            <person name="Kamiya K."/>
            <person name="Karasawa W."/>
            <person name="Kurita K."/>
            <person name="Katagiri S."/>
            <person name="Kikuta A."/>
            <person name="Kobayashi H."/>
            <person name="Kobayashi N."/>
            <person name="Machita K."/>
            <person name="Maehara T."/>
            <person name="Masukawa M."/>
            <person name="Mizubayashi T."/>
            <person name="Mukai Y."/>
            <person name="Nagasaki H."/>
            <person name="Nagata Y."/>
            <person name="Naito S."/>
            <person name="Nakashima M."/>
            <person name="Nakama Y."/>
            <person name="Nakamichi Y."/>
            <person name="Nakamura M."/>
            <person name="Meguro A."/>
            <person name="Negishi M."/>
            <person name="Ohta I."/>
            <person name="Ohta T."/>
            <person name="Okamoto M."/>
            <person name="Ono N."/>
            <person name="Saji S."/>
            <person name="Sakaguchi M."/>
            <person name="Sakai K."/>
            <person name="Shibata M."/>
            <person name="Shimokawa T."/>
            <person name="Song J."/>
            <person name="Takazaki Y."/>
            <person name="Terasawa K."/>
            <person name="Tsugane M."/>
            <person name="Tsuji K."/>
            <person name="Ueda S."/>
            <person name="Waki K."/>
            <person name="Yamagata H."/>
            <person name="Yamamoto M."/>
            <person name="Yamamoto S."/>
            <person name="Yamane H."/>
            <person name="Yoshiki S."/>
            <person name="Yoshihara R."/>
            <person name="Yukawa K."/>
            <person name="Zhong H."/>
            <person name="Yano M."/>
            <person name="Yuan Q."/>
            <person name="Ouyang S."/>
            <person name="Liu J."/>
            <person name="Jones K.M."/>
            <person name="Gansberger K."/>
            <person name="Moffat K."/>
            <person name="Hill J."/>
            <person name="Bera J."/>
            <person name="Fadrosh D."/>
            <person name="Jin S."/>
            <person name="Johri S."/>
            <person name="Kim M."/>
            <person name="Overton L."/>
            <person name="Reardon M."/>
            <person name="Tsitrin T."/>
            <person name="Vuong H."/>
            <person name="Weaver B."/>
            <person name="Ciecko A."/>
            <person name="Tallon L."/>
            <person name="Jackson J."/>
            <person name="Pai G."/>
            <person name="Aken S.V."/>
            <person name="Utterback T."/>
            <person name="Reidmuller S."/>
            <person name="Feldblyum T."/>
            <person name="Hsiao J."/>
            <person name="Zismann V."/>
            <person name="Iobst S."/>
            <person name="de Vazeille A.R."/>
            <person name="Buell C.R."/>
            <person name="Ying K."/>
            <person name="Li Y."/>
            <person name="Lu T."/>
            <person name="Huang Y."/>
            <person name="Zhao Q."/>
            <person name="Feng Q."/>
            <person name="Zhang L."/>
            <person name="Zhu J."/>
            <person name="Weng Q."/>
            <person name="Mu J."/>
            <person name="Lu Y."/>
            <person name="Fan D."/>
            <person name="Liu Y."/>
            <person name="Guan J."/>
            <person name="Zhang Y."/>
            <person name="Yu S."/>
            <person name="Liu X."/>
            <person name="Zhang Y."/>
            <person name="Hong G."/>
            <person name="Han B."/>
            <person name="Choisne N."/>
            <person name="Demange N."/>
            <person name="Orjeda G."/>
            <person name="Samain S."/>
            <person name="Cattolico L."/>
            <person name="Pelletier E."/>
            <person name="Couloux A."/>
            <person name="Segurens B."/>
            <person name="Wincker P."/>
            <person name="D'Hont A."/>
            <person name="Scarpelli C."/>
            <person name="Weissenbach J."/>
            <person name="Salanoubat M."/>
            <person name="Quetier F."/>
            <person name="Yu Y."/>
            <person name="Kim H.R."/>
            <person name="Rambo T."/>
            <person name="Currie J."/>
            <person name="Collura K."/>
            <person name="Luo M."/>
            <person name="Yang T."/>
            <person name="Ammiraju J.S.S."/>
            <person name="Engler F."/>
            <person name="Soderlund C."/>
            <person name="Wing R.A."/>
            <person name="Palmer L.E."/>
            <person name="de la Bastide M."/>
            <person name="Spiegel L."/>
            <person name="Nascimento L."/>
            <person name="Zutavern T."/>
            <person name="O'Shaughnessy A."/>
            <person name="Dike S."/>
            <person name="Dedhia N."/>
            <person name="Preston R."/>
            <person name="Balija V."/>
            <person name="McCombie W.R."/>
            <person name="Chow T."/>
            <person name="Chen H."/>
            <person name="Chung M."/>
            <person name="Chen C."/>
            <person name="Shaw J."/>
            <person name="Wu H."/>
            <person name="Hsiao K."/>
            <person name="Chao Y."/>
            <person name="Chu M."/>
            <person name="Cheng C."/>
            <person name="Hour A."/>
            <person name="Lee P."/>
            <person name="Lin S."/>
            <person name="Lin Y."/>
            <person name="Liou J."/>
            <person name="Liu S."/>
            <person name="Hsing Y."/>
            <person name="Raghuvanshi S."/>
            <person name="Mohanty A."/>
            <person name="Bharti A.K."/>
            <person name="Gaur A."/>
            <person name="Gupta V."/>
            <person name="Kumar D."/>
            <person name="Ravi V."/>
            <person name="Vij S."/>
            <person name="Kapur A."/>
            <person name="Khurana P."/>
            <person name="Khurana P."/>
            <person name="Khurana J.P."/>
            <person name="Tyagi A.K."/>
            <person name="Gaikwad K."/>
            <person name="Singh A."/>
            <person name="Dalal V."/>
            <person name="Srivastava S."/>
            <person name="Dixit A."/>
            <person name="Pal A.K."/>
            <person name="Ghazi I.A."/>
            <person name="Yadav M."/>
            <person name="Pandit A."/>
            <person name="Bhargava A."/>
            <person name="Sureshbabu K."/>
            <person name="Batra K."/>
            <person name="Sharma T.R."/>
            <person name="Mohapatra T."/>
            <person name="Singh N.K."/>
            <person name="Messing J."/>
            <person name="Nelson A.B."/>
            <person name="Fuks G."/>
            <person name="Kavchok S."/>
            <person name="Keizer G."/>
            <person name="Linton E."/>
            <person name="Llaca V."/>
            <person name="Song R."/>
            <person name="Tanyolac B."/>
            <person name="Young S."/>
            <person name="Ho-Il K."/>
            <person name="Hahn J.H."/>
            <person name="Sangsakoo G."/>
            <person name="Vanavichit A."/>
            <person name="de Mattos Luiz.A.T."/>
            <person name="Zimmer P.D."/>
            <person name="Malone G."/>
            <person name="Dellagostin O."/>
            <person name="de Oliveira A.C."/>
            <person name="Bevan M."/>
            <person name="Bancroft I."/>
            <person name="Minx P."/>
            <person name="Cordum H."/>
            <person name="Wilson R."/>
            <person name="Cheng Z."/>
            <person name="Jin W."/>
            <person name="Jiang J."/>
            <person name="Leong S.A."/>
            <person name="Iwama H."/>
            <person name="Gojobori T."/>
            <person name="Itoh T."/>
            <person name="Niimura Y."/>
            <person name="Fujii Y."/>
            <person name="Habara T."/>
            <person name="Sakai H."/>
            <person name="Sato Y."/>
            <person name="Wilson G."/>
            <person name="Kumar K."/>
            <person name="McCouch S."/>
            <person name="Juretic N."/>
            <person name="Hoen D."/>
            <person name="Wright S."/>
            <person name="Bruskiewich R."/>
            <person name="Bureau T."/>
            <person name="Miyao A."/>
            <person name="Hirochika H."/>
            <person name="Nishikawa T."/>
            <person name="Kadowaki K."/>
            <person name="Sugiura M."/>
            <person name="Burr B."/>
            <person name="Sasaki T."/>
        </authorList>
    </citation>
    <scope>NUCLEOTIDE SEQUENCE [LARGE SCALE GENOMIC DNA]</scope>
    <source>
        <strain evidence="2">cv. Nipponbare</strain>
    </source>
</reference>
<name>A0A0P0WHV6_ORYSJ</name>
<gene>
    <name evidence="1" type="ordered locus">Os05g0146000</name>
    <name evidence="1" type="ORF">OSNPB_050146000</name>
</gene>
<evidence type="ECO:0000313" key="2">
    <source>
        <dbReference type="Proteomes" id="UP000059680"/>
    </source>
</evidence>
<protein>
    <submittedName>
        <fullName evidence="1">Os05g0146000 protein</fullName>
    </submittedName>
</protein>
<keyword evidence="2" id="KW-1185">Reference proteome</keyword>
<dbReference type="InParanoid" id="A0A0P0WHV6"/>